<keyword evidence="4" id="KW-0963">Cytoplasm</keyword>
<dbReference type="GO" id="GO:0004864">
    <property type="term" value="F:protein phosphatase inhibitor activity"/>
    <property type="evidence" value="ECO:0007669"/>
    <property type="project" value="UniProtKB-KW"/>
</dbReference>
<dbReference type="EMBL" id="JAGGNH010000001">
    <property type="protein sequence ID" value="KAJ0986025.1"/>
    <property type="molecule type" value="Genomic_DNA"/>
</dbReference>
<gene>
    <name evidence="9" type="ORF">J5N97_004381</name>
</gene>
<evidence type="ECO:0000256" key="5">
    <source>
        <dbReference type="ARBA" id="ARBA00022682"/>
    </source>
</evidence>
<dbReference type="Pfam" id="PF10604">
    <property type="entry name" value="Polyketide_cyc2"/>
    <property type="match status" value="1"/>
</dbReference>
<keyword evidence="7" id="KW-0539">Nucleus</keyword>
<dbReference type="Gene3D" id="3.30.530.20">
    <property type="match status" value="1"/>
</dbReference>
<dbReference type="PANTHER" id="PTHR31213">
    <property type="entry name" value="OS08G0374000 PROTEIN-RELATED"/>
    <property type="match status" value="1"/>
</dbReference>
<dbReference type="SUPFAM" id="SSF55961">
    <property type="entry name" value="Bet v1-like"/>
    <property type="match status" value="1"/>
</dbReference>
<dbReference type="PANTHER" id="PTHR31213:SF138">
    <property type="entry name" value="ABSCISIC ACID RECEPTOR PYL6"/>
    <property type="match status" value="1"/>
</dbReference>
<organism evidence="9 10">
    <name type="scientific">Dioscorea zingiberensis</name>
    <dbReference type="NCBI Taxonomy" id="325984"/>
    <lineage>
        <taxon>Eukaryota</taxon>
        <taxon>Viridiplantae</taxon>
        <taxon>Streptophyta</taxon>
        <taxon>Embryophyta</taxon>
        <taxon>Tracheophyta</taxon>
        <taxon>Spermatophyta</taxon>
        <taxon>Magnoliopsida</taxon>
        <taxon>Liliopsida</taxon>
        <taxon>Dioscoreales</taxon>
        <taxon>Dioscoreaceae</taxon>
        <taxon>Dioscorea</taxon>
    </lineage>
</organism>
<evidence type="ECO:0000256" key="2">
    <source>
        <dbReference type="ARBA" id="ARBA00004496"/>
    </source>
</evidence>
<name>A0A9D5HQX2_9LILI</name>
<evidence type="ECO:0000256" key="1">
    <source>
        <dbReference type="ARBA" id="ARBA00004123"/>
    </source>
</evidence>
<dbReference type="InterPro" id="IPR023393">
    <property type="entry name" value="START-like_dom_sf"/>
</dbReference>
<evidence type="ECO:0000313" key="10">
    <source>
        <dbReference type="Proteomes" id="UP001085076"/>
    </source>
</evidence>
<reference evidence="9" key="1">
    <citation type="submission" date="2021-03" db="EMBL/GenBank/DDBJ databases">
        <authorList>
            <person name="Li Z."/>
            <person name="Yang C."/>
        </authorList>
    </citation>
    <scope>NUCLEOTIDE SEQUENCE</scope>
    <source>
        <strain evidence="9">Dzin_1.0</strain>
        <tissue evidence="9">Leaf</tissue>
    </source>
</reference>
<dbReference type="AlphaFoldDB" id="A0A9D5HQX2"/>
<dbReference type="Proteomes" id="UP001085076">
    <property type="component" value="Miscellaneous, Linkage group lg01"/>
</dbReference>
<protein>
    <submittedName>
        <fullName evidence="9">Uncharacterized protein</fullName>
    </submittedName>
</protein>
<dbReference type="InterPro" id="IPR019587">
    <property type="entry name" value="Polyketide_cyclase/dehydratase"/>
</dbReference>
<evidence type="ECO:0000256" key="7">
    <source>
        <dbReference type="ARBA" id="ARBA00023242"/>
    </source>
</evidence>
<keyword evidence="6" id="KW-0675">Receptor</keyword>
<dbReference type="GO" id="GO:0005737">
    <property type="term" value="C:cytoplasm"/>
    <property type="evidence" value="ECO:0007669"/>
    <property type="project" value="UniProtKB-SubCell"/>
</dbReference>
<evidence type="ECO:0000313" key="9">
    <source>
        <dbReference type="EMBL" id="KAJ0986025.1"/>
    </source>
</evidence>
<evidence type="ECO:0000256" key="3">
    <source>
        <dbReference type="ARBA" id="ARBA00008594"/>
    </source>
</evidence>
<keyword evidence="5" id="KW-0938">Abscisic acid signaling pathway</keyword>
<sequence length="166" mass="18558">MIPPHLMAYHSHTILPGQCGSMHIREIPAPLSQVWSIVRRFDRPQLYKACVRDCYMHARTGSEVGSIREVEVITGLPATNSMERLDLLDDDNHVISFSIIGGDHRLTNYRSTMSLHSARVGSTVLVESYVVDVPLGNTEEETCIFVDTIADINFQTLVRRVGAHQG</sequence>
<keyword evidence="8" id="KW-0650">Protein phosphatase inhibitor</keyword>
<accession>A0A9D5HQX2</accession>
<evidence type="ECO:0000256" key="6">
    <source>
        <dbReference type="ARBA" id="ARBA00023170"/>
    </source>
</evidence>
<dbReference type="InterPro" id="IPR050279">
    <property type="entry name" value="Plant_def-hormone_signal"/>
</dbReference>
<comment type="subcellular location">
    <subcellularLocation>
        <location evidence="2">Cytoplasm</location>
    </subcellularLocation>
    <subcellularLocation>
        <location evidence="1">Nucleus</location>
    </subcellularLocation>
</comment>
<proteinExistence type="inferred from homology"/>
<keyword evidence="10" id="KW-1185">Reference proteome</keyword>
<comment type="caution">
    <text evidence="9">The sequence shown here is derived from an EMBL/GenBank/DDBJ whole genome shotgun (WGS) entry which is preliminary data.</text>
</comment>
<comment type="similarity">
    <text evidence="3">Belongs to the PYR/PYL/RCAR abscisic acid intracellular receptor family.</text>
</comment>
<dbReference type="GO" id="GO:0005634">
    <property type="term" value="C:nucleus"/>
    <property type="evidence" value="ECO:0007669"/>
    <property type="project" value="UniProtKB-SubCell"/>
</dbReference>
<evidence type="ECO:0000256" key="8">
    <source>
        <dbReference type="ARBA" id="ARBA00023272"/>
    </source>
</evidence>
<reference evidence="9" key="2">
    <citation type="journal article" date="2022" name="Hortic Res">
        <title>The genome of Dioscorea zingiberensis sheds light on the biosynthesis, origin and evolution of the medicinally important diosgenin saponins.</title>
        <authorList>
            <person name="Li Y."/>
            <person name="Tan C."/>
            <person name="Li Z."/>
            <person name="Guo J."/>
            <person name="Li S."/>
            <person name="Chen X."/>
            <person name="Wang C."/>
            <person name="Dai X."/>
            <person name="Yang H."/>
            <person name="Song W."/>
            <person name="Hou L."/>
            <person name="Xu J."/>
            <person name="Tong Z."/>
            <person name="Xu A."/>
            <person name="Yuan X."/>
            <person name="Wang W."/>
            <person name="Yang Q."/>
            <person name="Chen L."/>
            <person name="Sun Z."/>
            <person name="Wang K."/>
            <person name="Pan B."/>
            <person name="Chen J."/>
            <person name="Bao Y."/>
            <person name="Liu F."/>
            <person name="Qi X."/>
            <person name="Gang D.R."/>
            <person name="Wen J."/>
            <person name="Li J."/>
        </authorList>
    </citation>
    <scope>NUCLEOTIDE SEQUENCE</scope>
    <source>
        <strain evidence="9">Dzin_1.0</strain>
    </source>
</reference>
<dbReference type="OrthoDB" id="4436220at2759"/>
<dbReference type="CDD" id="cd07821">
    <property type="entry name" value="PYR_PYL_RCAR_like"/>
    <property type="match status" value="1"/>
</dbReference>
<evidence type="ECO:0000256" key="4">
    <source>
        <dbReference type="ARBA" id="ARBA00022490"/>
    </source>
</evidence>
<dbReference type="GO" id="GO:0009738">
    <property type="term" value="P:abscisic acid-activated signaling pathway"/>
    <property type="evidence" value="ECO:0007669"/>
    <property type="project" value="UniProtKB-KW"/>
</dbReference>
<dbReference type="GO" id="GO:0038023">
    <property type="term" value="F:signaling receptor activity"/>
    <property type="evidence" value="ECO:0007669"/>
    <property type="project" value="TreeGrafter"/>
</dbReference>
<dbReference type="GO" id="GO:0010427">
    <property type="term" value="F:abscisic acid binding"/>
    <property type="evidence" value="ECO:0007669"/>
    <property type="project" value="TreeGrafter"/>
</dbReference>